<dbReference type="PANTHER" id="PTHR46797">
    <property type="entry name" value="HTH-TYPE TRANSCRIPTIONAL REGULATOR"/>
    <property type="match status" value="1"/>
</dbReference>
<dbReference type="SMART" id="SM00530">
    <property type="entry name" value="HTH_XRE"/>
    <property type="match status" value="1"/>
</dbReference>
<dbReference type="Pfam" id="PF01381">
    <property type="entry name" value="HTH_3"/>
    <property type="match status" value="1"/>
</dbReference>
<proteinExistence type="predicted"/>
<dbReference type="Proteomes" id="UP000235034">
    <property type="component" value="Unassembled WGS sequence"/>
</dbReference>
<evidence type="ECO:0000256" key="3">
    <source>
        <dbReference type="ARBA" id="ARBA00023163"/>
    </source>
</evidence>
<dbReference type="InterPro" id="IPR001387">
    <property type="entry name" value="Cro/C1-type_HTH"/>
</dbReference>
<keyword evidence="3" id="KW-0804">Transcription</keyword>
<dbReference type="PROSITE" id="PS50943">
    <property type="entry name" value="HTH_CROC1"/>
    <property type="match status" value="1"/>
</dbReference>
<keyword evidence="1" id="KW-0805">Transcription regulation</keyword>
<keyword evidence="2 5" id="KW-0238">DNA-binding</keyword>
<protein>
    <submittedName>
        <fullName evidence="5">DNA-binding protein</fullName>
    </submittedName>
</protein>
<comment type="caution">
    <text evidence="5">The sequence shown here is derived from an EMBL/GenBank/DDBJ whole genome shotgun (WGS) entry which is preliminary data.</text>
</comment>
<reference evidence="5 6" key="1">
    <citation type="submission" date="2017-07" db="EMBL/GenBank/DDBJ databases">
        <title>Bifidobacterium novel species.</title>
        <authorList>
            <person name="Lugli G.A."/>
            <person name="Milani C."/>
            <person name="Duranti S."/>
            <person name="Mangifesta M."/>
        </authorList>
    </citation>
    <scope>NUCLEOTIDE SEQUENCE [LARGE SCALE GENOMIC DNA]</scope>
    <source>
        <strain evidence="5 6">77</strain>
    </source>
</reference>
<evidence type="ECO:0000256" key="1">
    <source>
        <dbReference type="ARBA" id="ARBA00023015"/>
    </source>
</evidence>
<dbReference type="Gene3D" id="1.10.260.40">
    <property type="entry name" value="lambda repressor-like DNA-binding domains"/>
    <property type="match status" value="1"/>
</dbReference>
<dbReference type="OrthoDB" id="3197212at2"/>
<dbReference type="AlphaFoldDB" id="A0A2N5J646"/>
<evidence type="ECO:0000313" key="6">
    <source>
        <dbReference type="Proteomes" id="UP000235034"/>
    </source>
</evidence>
<dbReference type="GO" id="GO:0003700">
    <property type="term" value="F:DNA-binding transcription factor activity"/>
    <property type="evidence" value="ECO:0007669"/>
    <property type="project" value="TreeGrafter"/>
</dbReference>
<dbReference type="InterPro" id="IPR010982">
    <property type="entry name" value="Lambda_DNA-bd_dom_sf"/>
</dbReference>
<feature type="domain" description="HTH cro/C1-type" evidence="4">
    <location>
        <begin position="20"/>
        <end position="74"/>
    </location>
</feature>
<dbReference type="SUPFAM" id="SSF47413">
    <property type="entry name" value="lambda repressor-like DNA-binding domains"/>
    <property type="match status" value="1"/>
</dbReference>
<dbReference type="EMBL" id="NMWT01000001">
    <property type="protein sequence ID" value="PLS29695.1"/>
    <property type="molecule type" value="Genomic_DNA"/>
</dbReference>
<evidence type="ECO:0000313" key="5">
    <source>
        <dbReference type="EMBL" id="PLS29695.1"/>
    </source>
</evidence>
<sequence length="133" mass="14994">MGTMSTTSYQRFLWTVGRRIQSFRKSRGLSQEQLAERLDMDRVSIGYIEQGRRSPKLSTLYAIAGVLGIHVYDIFIGAEPDGTDGTEHVPKRMRGADHSGIQQDQWNLQARRSLLAAESLGTDKERGIQPESR</sequence>
<gene>
    <name evidence="5" type="ORF">Uis4E_0036</name>
</gene>
<evidence type="ECO:0000256" key="2">
    <source>
        <dbReference type="ARBA" id="ARBA00023125"/>
    </source>
</evidence>
<keyword evidence="6" id="KW-1185">Reference proteome</keyword>
<dbReference type="GO" id="GO:0003677">
    <property type="term" value="F:DNA binding"/>
    <property type="evidence" value="ECO:0007669"/>
    <property type="project" value="UniProtKB-KW"/>
</dbReference>
<name>A0A2N5J646_9BIFI</name>
<accession>A0A2N5J646</accession>
<dbReference type="PANTHER" id="PTHR46797:SF23">
    <property type="entry name" value="HTH-TYPE TRANSCRIPTIONAL REGULATOR SUTR"/>
    <property type="match status" value="1"/>
</dbReference>
<organism evidence="5 6">
    <name type="scientific">Bifidobacterium parmae</name>
    <dbReference type="NCBI Taxonomy" id="361854"/>
    <lineage>
        <taxon>Bacteria</taxon>
        <taxon>Bacillati</taxon>
        <taxon>Actinomycetota</taxon>
        <taxon>Actinomycetes</taxon>
        <taxon>Bifidobacteriales</taxon>
        <taxon>Bifidobacteriaceae</taxon>
        <taxon>Bifidobacterium</taxon>
    </lineage>
</organism>
<dbReference type="InterPro" id="IPR050807">
    <property type="entry name" value="TransReg_Diox_bact_type"/>
</dbReference>
<evidence type="ECO:0000259" key="4">
    <source>
        <dbReference type="PROSITE" id="PS50943"/>
    </source>
</evidence>
<dbReference type="CDD" id="cd00093">
    <property type="entry name" value="HTH_XRE"/>
    <property type="match status" value="1"/>
</dbReference>
<dbReference type="GO" id="GO:0005829">
    <property type="term" value="C:cytosol"/>
    <property type="evidence" value="ECO:0007669"/>
    <property type="project" value="TreeGrafter"/>
</dbReference>